<keyword evidence="10 17" id="KW-0472">Membrane</keyword>
<comment type="caution">
    <text evidence="19">The sequence shown here is derived from an EMBL/GenBank/DDBJ whole genome shotgun (WGS) entry which is preliminary data.</text>
</comment>
<dbReference type="SMART" id="SM00768">
    <property type="entry name" value="X8"/>
    <property type="match status" value="1"/>
</dbReference>
<dbReference type="PANTHER" id="PTHR32227">
    <property type="entry name" value="GLUCAN ENDO-1,3-BETA-GLUCOSIDASE BG1-RELATED-RELATED"/>
    <property type="match status" value="1"/>
</dbReference>
<keyword evidence="11" id="KW-1015">Disulfide bond</keyword>
<feature type="region of interest" description="Disordered" evidence="16">
    <location>
        <begin position="118"/>
        <end position="195"/>
    </location>
</feature>
<evidence type="ECO:0000256" key="10">
    <source>
        <dbReference type="ARBA" id="ARBA00023136"/>
    </source>
</evidence>
<dbReference type="GO" id="GO:0009506">
    <property type="term" value="C:plasmodesma"/>
    <property type="evidence" value="ECO:0007669"/>
    <property type="project" value="UniProtKB-ARBA"/>
</dbReference>
<comment type="catalytic activity">
    <reaction evidence="1">
        <text>Hydrolysis of (1-&gt;3)-beta-D-glucosidic linkages in (1-&gt;3)-beta-D-glucans.</text>
        <dbReference type="EC" id="3.2.1.39"/>
    </reaction>
</comment>
<keyword evidence="8 15" id="KW-0378">Hydrolase</keyword>
<evidence type="ECO:0000259" key="18">
    <source>
        <dbReference type="SMART" id="SM00768"/>
    </source>
</evidence>
<evidence type="ECO:0000256" key="17">
    <source>
        <dbReference type="SAM" id="Phobius"/>
    </source>
</evidence>
<evidence type="ECO:0000256" key="12">
    <source>
        <dbReference type="ARBA" id="ARBA00023180"/>
    </source>
</evidence>
<dbReference type="EC" id="3.2.1.39" evidence="4"/>
<evidence type="ECO:0000256" key="16">
    <source>
        <dbReference type="SAM" id="MobiDB-lite"/>
    </source>
</evidence>
<evidence type="ECO:0000256" key="6">
    <source>
        <dbReference type="ARBA" id="ARBA00022622"/>
    </source>
</evidence>
<feature type="compositionally biased region" description="Pro residues" evidence="16">
    <location>
        <begin position="175"/>
        <end position="186"/>
    </location>
</feature>
<accession>A0A835KU99</accession>
<dbReference type="PROSITE" id="PS00587">
    <property type="entry name" value="GLYCOSYL_HYDROL_F17"/>
    <property type="match status" value="1"/>
</dbReference>
<dbReference type="GO" id="GO:0042973">
    <property type="term" value="F:glucan endo-1,3-beta-D-glucosidase activity"/>
    <property type="evidence" value="ECO:0007669"/>
    <property type="project" value="UniProtKB-EC"/>
</dbReference>
<keyword evidence="20" id="KW-1185">Reference proteome</keyword>
<dbReference type="Pfam" id="PF07983">
    <property type="entry name" value="X8"/>
    <property type="match status" value="1"/>
</dbReference>
<keyword evidence="12" id="KW-0325">Glycoprotein</keyword>
<dbReference type="Gene3D" id="3.20.20.80">
    <property type="entry name" value="Glycosidases"/>
    <property type="match status" value="1"/>
</dbReference>
<organism evidence="19 20">
    <name type="scientific">Digitaria exilis</name>
    <dbReference type="NCBI Taxonomy" id="1010633"/>
    <lineage>
        <taxon>Eukaryota</taxon>
        <taxon>Viridiplantae</taxon>
        <taxon>Streptophyta</taxon>
        <taxon>Embryophyta</taxon>
        <taxon>Tracheophyta</taxon>
        <taxon>Spermatophyta</taxon>
        <taxon>Magnoliopsida</taxon>
        <taxon>Liliopsida</taxon>
        <taxon>Poales</taxon>
        <taxon>Poaceae</taxon>
        <taxon>PACMAD clade</taxon>
        <taxon>Panicoideae</taxon>
        <taxon>Panicodae</taxon>
        <taxon>Paniceae</taxon>
        <taxon>Anthephorinae</taxon>
        <taxon>Digitaria</taxon>
    </lineage>
</organism>
<dbReference type="InterPro" id="IPR017853">
    <property type="entry name" value="GH"/>
</dbReference>
<keyword evidence="9" id="KW-0611">Plant defense</keyword>
<keyword evidence="6" id="KW-0449">Lipoprotein</keyword>
<dbReference type="FunFam" id="3.20.20.80:FF:000002">
    <property type="entry name" value="Glucan endo-1,3-beta-glucosidase 3"/>
    <property type="match status" value="1"/>
</dbReference>
<keyword evidence="7" id="KW-0732">Signal</keyword>
<comment type="similarity">
    <text evidence="3 14">Belongs to the glycosyl hydrolase 17 family.</text>
</comment>
<evidence type="ECO:0000256" key="7">
    <source>
        <dbReference type="ARBA" id="ARBA00022729"/>
    </source>
</evidence>
<dbReference type="Pfam" id="PF00332">
    <property type="entry name" value="Glyco_hydro_17"/>
    <property type="match status" value="1"/>
</dbReference>
<evidence type="ECO:0000256" key="8">
    <source>
        <dbReference type="ARBA" id="ARBA00022801"/>
    </source>
</evidence>
<evidence type="ECO:0000256" key="14">
    <source>
        <dbReference type="RuleBase" id="RU004335"/>
    </source>
</evidence>
<proteinExistence type="inferred from homology"/>
<sequence length="717" mass="76191">MDDKNRVWFGLWTTCALLAFFVMLVTTLQNYTVLPALTCAAIHCLVPFPAPQHQQARPKMHANQSTIPSHYRRRLIALATTKIESLLSLASLEDHACKSLSPRRAGENAPLTTTLHHHTGVVHPSSDGRSEQRSAAPRLFPTDPPPGPRRQGHPASTQQPLPSPRRPTRPTHAPTSPPLSPSPTPNAPVTMWEAINPSPPTPIPLPARSITHLLRRRPSRSAWWLPPRVGKAERAMAPPRHGLLLLVAALLAAALFLICPAVVGVNYGRVANNLPNPAAVVQLLKQQGVTQVKLYDADPTVLRALANTGIKVVVALPNEQLAAAASRASFALQWVRRNVAAYYPATQIHGIAVGNEVFATAKNATAQLVPAMANVHAALARVGIDGAVKVSSPVALTALATSYPSSAGVFREDLAMPVMKPMLDFLAQTGSYLMVNAYPFFAYSGNAGDISLDYALFRPNAGVQDAGNGLKYYSLLDAQLDAVFAAVNRLGGNYNGVRVVVSETGWPSKGDADEVGASPANAAAYNGNLARRVLSGNAGTPLRPDADMDVYLFALFNENQKPGPTSERNYGVFYPNQQKVYDVEFVLGRGGGGAQGNNGGLGWQENGGPSSGGGSTTSGNPPNGVKVTTGEAWCVANAMVGEQRLLAALNYACGEGGADCKAIQPGAACYEPNTMVAHASYAFNDYYQRKGRSIGTCDFAGAAYVVNQAPSKFCPRR</sequence>
<feature type="transmembrane region" description="Helical" evidence="17">
    <location>
        <begin position="7"/>
        <end position="25"/>
    </location>
</feature>
<dbReference type="GO" id="GO:0005975">
    <property type="term" value="P:carbohydrate metabolic process"/>
    <property type="evidence" value="ECO:0007669"/>
    <property type="project" value="InterPro"/>
</dbReference>
<evidence type="ECO:0000313" key="19">
    <source>
        <dbReference type="EMBL" id="KAF8779947.1"/>
    </source>
</evidence>
<evidence type="ECO:0000256" key="3">
    <source>
        <dbReference type="ARBA" id="ARBA00008773"/>
    </source>
</evidence>
<evidence type="ECO:0000313" key="20">
    <source>
        <dbReference type="Proteomes" id="UP000636709"/>
    </source>
</evidence>
<gene>
    <name evidence="19" type="ORF">HU200_002218</name>
</gene>
<dbReference type="GO" id="GO:0005886">
    <property type="term" value="C:plasma membrane"/>
    <property type="evidence" value="ECO:0007669"/>
    <property type="project" value="UniProtKB-SubCell"/>
</dbReference>
<protein>
    <recommendedName>
        <fullName evidence="4">glucan endo-1,3-beta-D-glucosidase</fullName>
        <ecNumber evidence="4">3.2.1.39</ecNumber>
    </recommendedName>
</protein>
<dbReference type="GO" id="GO:0006952">
    <property type="term" value="P:defense response"/>
    <property type="evidence" value="ECO:0007669"/>
    <property type="project" value="UniProtKB-KW"/>
</dbReference>
<feature type="transmembrane region" description="Helical" evidence="17">
    <location>
        <begin position="243"/>
        <end position="267"/>
    </location>
</feature>
<evidence type="ECO:0000256" key="15">
    <source>
        <dbReference type="RuleBase" id="RU004336"/>
    </source>
</evidence>
<evidence type="ECO:0000256" key="11">
    <source>
        <dbReference type="ARBA" id="ARBA00023157"/>
    </source>
</evidence>
<evidence type="ECO:0000256" key="2">
    <source>
        <dbReference type="ARBA" id="ARBA00004609"/>
    </source>
</evidence>
<name>A0A835KU99_9POAL</name>
<keyword evidence="13 15" id="KW-0326">Glycosidase</keyword>
<feature type="domain" description="X8" evidence="18">
    <location>
        <begin position="632"/>
        <end position="716"/>
    </location>
</feature>
<dbReference type="Proteomes" id="UP000636709">
    <property type="component" value="Unassembled WGS sequence"/>
</dbReference>
<dbReference type="Gene3D" id="1.20.58.1040">
    <property type="match status" value="1"/>
</dbReference>
<evidence type="ECO:0000256" key="1">
    <source>
        <dbReference type="ARBA" id="ARBA00000382"/>
    </source>
</evidence>
<keyword evidence="17" id="KW-1133">Transmembrane helix</keyword>
<dbReference type="InterPro" id="IPR000490">
    <property type="entry name" value="Glyco_hydro_17"/>
</dbReference>
<evidence type="ECO:0000256" key="9">
    <source>
        <dbReference type="ARBA" id="ARBA00022821"/>
    </source>
</evidence>
<dbReference type="AlphaFoldDB" id="A0A835KU99"/>
<dbReference type="InterPro" id="IPR012946">
    <property type="entry name" value="X8"/>
</dbReference>
<dbReference type="FunFam" id="1.20.58.1040:FF:000001">
    <property type="entry name" value="Glucan endo-1,3-beta-glucosidase 4"/>
    <property type="match status" value="1"/>
</dbReference>
<feature type="region of interest" description="Disordered" evidence="16">
    <location>
        <begin position="596"/>
        <end position="623"/>
    </location>
</feature>
<dbReference type="SUPFAM" id="SSF51445">
    <property type="entry name" value="(Trans)glycosidases"/>
    <property type="match status" value="1"/>
</dbReference>
<keyword evidence="5" id="KW-1003">Cell membrane</keyword>
<dbReference type="EMBL" id="JACEFO010000153">
    <property type="protein sequence ID" value="KAF8779947.1"/>
    <property type="molecule type" value="Genomic_DNA"/>
</dbReference>
<keyword evidence="17" id="KW-0812">Transmembrane</keyword>
<dbReference type="GO" id="GO:0098552">
    <property type="term" value="C:side of membrane"/>
    <property type="evidence" value="ECO:0007669"/>
    <property type="project" value="UniProtKB-KW"/>
</dbReference>
<keyword evidence="6" id="KW-0336">GPI-anchor</keyword>
<dbReference type="OrthoDB" id="941679at2759"/>
<evidence type="ECO:0000256" key="5">
    <source>
        <dbReference type="ARBA" id="ARBA00022475"/>
    </source>
</evidence>
<feature type="transmembrane region" description="Helical" evidence="17">
    <location>
        <begin position="31"/>
        <end position="50"/>
    </location>
</feature>
<evidence type="ECO:0000256" key="13">
    <source>
        <dbReference type="ARBA" id="ARBA00023295"/>
    </source>
</evidence>
<reference evidence="19" key="1">
    <citation type="submission" date="2020-07" db="EMBL/GenBank/DDBJ databases">
        <title>Genome sequence and genetic diversity analysis of an under-domesticated orphan crop, white fonio (Digitaria exilis).</title>
        <authorList>
            <person name="Bennetzen J.L."/>
            <person name="Chen S."/>
            <person name="Ma X."/>
            <person name="Wang X."/>
            <person name="Yssel A.E.J."/>
            <person name="Chaluvadi S.R."/>
            <person name="Johnson M."/>
            <person name="Gangashetty P."/>
            <person name="Hamidou F."/>
            <person name="Sanogo M.D."/>
            <person name="Zwaenepoel A."/>
            <person name="Wallace J."/>
            <person name="Van De Peer Y."/>
            <person name="Van Deynze A."/>
        </authorList>
    </citation>
    <scope>NUCLEOTIDE SEQUENCE</scope>
    <source>
        <tissue evidence="19">Leaves</tissue>
    </source>
</reference>
<dbReference type="InterPro" id="IPR044965">
    <property type="entry name" value="Glyco_hydro_17_plant"/>
</dbReference>
<evidence type="ECO:0000256" key="4">
    <source>
        <dbReference type="ARBA" id="ARBA00012780"/>
    </source>
</evidence>
<comment type="subcellular location">
    <subcellularLocation>
        <location evidence="2">Cell membrane</location>
        <topology evidence="2">Lipid-anchor</topology>
        <topology evidence="2">GPI-anchor</topology>
    </subcellularLocation>
</comment>